<dbReference type="PANTHER" id="PTHR12992">
    <property type="entry name" value="NUDIX HYDROLASE"/>
    <property type="match status" value="1"/>
</dbReference>
<comment type="cofactor">
    <cofactor evidence="2">
        <name>Mg(2+)</name>
        <dbReference type="ChEBI" id="CHEBI:18420"/>
    </cofactor>
</comment>
<evidence type="ECO:0000256" key="5">
    <source>
        <dbReference type="ARBA" id="ARBA00022842"/>
    </source>
</evidence>
<evidence type="ECO:0000256" key="2">
    <source>
        <dbReference type="ARBA" id="ARBA00001946"/>
    </source>
</evidence>
<keyword evidence="9" id="KW-1185">Reference proteome</keyword>
<keyword evidence="5" id="KW-0460">Magnesium</keyword>
<dbReference type="EMBL" id="JAWRVE010000083">
    <property type="protein sequence ID" value="KAL1861699.1"/>
    <property type="molecule type" value="Genomic_DNA"/>
</dbReference>
<comment type="caution">
    <text evidence="8">The sequence shown here is derived from an EMBL/GenBank/DDBJ whole genome shotgun (WGS) entry which is preliminary data.</text>
</comment>
<name>A0ABR3WH54_9PEZI</name>
<gene>
    <name evidence="8" type="primary">PCD1</name>
    <name evidence="8" type="ORF">Daus18300_008668</name>
</gene>
<dbReference type="CDD" id="cd03426">
    <property type="entry name" value="NUDIX_CoAse_Nudt7"/>
    <property type="match status" value="1"/>
</dbReference>
<feature type="compositionally biased region" description="Pro residues" evidence="7">
    <location>
        <begin position="94"/>
        <end position="106"/>
    </location>
</feature>
<evidence type="ECO:0000256" key="6">
    <source>
        <dbReference type="ARBA" id="ARBA00023211"/>
    </source>
</evidence>
<evidence type="ECO:0000256" key="4">
    <source>
        <dbReference type="ARBA" id="ARBA00022801"/>
    </source>
</evidence>
<protein>
    <submittedName>
        <fullName evidence="8">8-oxo-dGTP diphosphatase</fullName>
    </submittedName>
</protein>
<dbReference type="InterPro" id="IPR045121">
    <property type="entry name" value="CoAse"/>
</dbReference>
<evidence type="ECO:0000256" key="1">
    <source>
        <dbReference type="ARBA" id="ARBA00001936"/>
    </source>
</evidence>
<evidence type="ECO:0000313" key="8">
    <source>
        <dbReference type="EMBL" id="KAL1861699.1"/>
    </source>
</evidence>
<proteinExistence type="predicted"/>
<feature type="compositionally biased region" description="Low complexity" evidence="7">
    <location>
        <begin position="78"/>
        <end position="93"/>
    </location>
</feature>
<sequence length="425" mass="47151">MNRSVGSKPGDSNSSAARPRSKSPVTYKQQRAERDRKMNGTAEQPPNGHNAPDPEHHDDSAPPTEAEVETIIQSIKDASSTAPAAPTSSSRSPEPQPDSQPQPPQLLPDELDEGEYWDLPSMAPLNQASRAAIARLRAYKPPPFPLWDKLPVSRRAAVLILLYADRQGDLRVVLTMRAASLRSFSDQIARREAWEEIGLPLDDSRIPKPFRIEHLCCLPHSLAKTELAVRPCVALLHSDDDPATPASPSPTVDESLMPRLDAKEVAAVFSGPLHNFLLAEDEVPPGAEEAKRRELLPKGKWYEGRWGEFHGAPWRVHYFYVPVNHQRVTKPKVREGGLAAIAEQLEEEEEDAGRYMVWGMTGRMLVDAARVAYAREPEFEHNKHFGDEAIIEKLAGAGRLTEKKRPAAVELAQEEAKKAKEGSKM</sequence>
<keyword evidence="6" id="KW-0464">Manganese</keyword>
<keyword evidence="3" id="KW-0479">Metal-binding</keyword>
<evidence type="ECO:0000256" key="3">
    <source>
        <dbReference type="ARBA" id="ARBA00022723"/>
    </source>
</evidence>
<feature type="region of interest" description="Disordered" evidence="7">
    <location>
        <begin position="1"/>
        <end position="111"/>
    </location>
</feature>
<evidence type="ECO:0000256" key="7">
    <source>
        <dbReference type="SAM" id="MobiDB-lite"/>
    </source>
</evidence>
<accession>A0ABR3WH54</accession>
<comment type="cofactor">
    <cofactor evidence="1">
        <name>Mn(2+)</name>
        <dbReference type="ChEBI" id="CHEBI:29035"/>
    </cofactor>
</comment>
<reference evidence="8 9" key="1">
    <citation type="journal article" date="2024" name="IMA Fungus">
        <title>IMA Genome - F19 : A genome assembly and annotation guide to empower mycologists, including annotated draft genome sequences of Ceratocystis pirilliformis, Diaporthe australafricana, Fusarium ophioides, Paecilomyces lecythidis, and Sporothrix stenoceras.</title>
        <authorList>
            <person name="Aylward J."/>
            <person name="Wilson A.M."/>
            <person name="Visagie C.M."/>
            <person name="Spraker J."/>
            <person name="Barnes I."/>
            <person name="Buitendag C."/>
            <person name="Ceriani C."/>
            <person name="Del Mar Angel L."/>
            <person name="du Plessis D."/>
            <person name="Fuchs T."/>
            <person name="Gasser K."/>
            <person name="Kramer D."/>
            <person name="Li W."/>
            <person name="Munsamy K."/>
            <person name="Piso A."/>
            <person name="Price J.L."/>
            <person name="Sonnekus B."/>
            <person name="Thomas C."/>
            <person name="van der Nest A."/>
            <person name="van Dijk A."/>
            <person name="van Heerden A."/>
            <person name="van Vuuren N."/>
            <person name="Yilmaz N."/>
            <person name="Duong T.A."/>
            <person name="van der Merwe N.A."/>
            <person name="Wingfield M.J."/>
            <person name="Wingfield B.D."/>
        </authorList>
    </citation>
    <scope>NUCLEOTIDE SEQUENCE [LARGE SCALE GENOMIC DNA]</scope>
    <source>
        <strain evidence="8 9">CMW 18300</strain>
    </source>
</reference>
<dbReference type="PANTHER" id="PTHR12992:SF24">
    <property type="entry name" value="PEROXISOMAL COENZYME A DIPHOSPHATASE NUDT7"/>
    <property type="match status" value="1"/>
</dbReference>
<dbReference type="InterPro" id="IPR015797">
    <property type="entry name" value="NUDIX_hydrolase-like_dom_sf"/>
</dbReference>
<dbReference type="Gene3D" id="3.90.79.10">
    <property type="entry name" value="Nucleoside Triphosphate Pyrophosphohydrolase"/>
    <property type="match status" value="1"/>
</dbReference>
<evidence type="ECO:0000313" key="9">
    <source>
        <dbReference type="Proteomes" id="UP001583177"/>
    </source>
</evidence>
<feature type="compositionally biased region" description="Polar residues" evidence="7">
    <location>
        <begin position="1"/>
        <end position="16"/>
    </location>
</feature>
<dbReference type="SUPFAM" id="SSF55811">
    <property type="entry name" value="Nudix"/>
    <property type="match status" value="1"/>
</dbReference>
<keyword evidence="4" id="KW-0378">Hydrolase</keyword>
<dbReference type="Proteomes" id="UP001583177">
    <property type="component" value="Unassembled WGS sequence"/>
</dbReference>
<organism evidence="8 9">
    <name type="scientific">Diaporthe australafricana</name>
    <dbReference type="NCBI Taxonomy" id="127596"/>
    <lineage>
        <taxon>Eukaryota</taxon>
        <taxon>Fungi</taxon>
        <taxon>Dikarya</taxon>
        <taxon>Ascomycota</taxon>
        <taxon>Pezizomycotina</taxon>
        <taxon>Sordariomycetes</taxon>
        <taxon>Sordariomycetidae</taxon>
        <taxon>Diaporthales</taxon>
        <taxon>Diaporthaceae</taxon>
        <taxon>Diaporthe</taxon>
    </lineage>
</organism>